<organism evidence="1 2">
    <name type="scientific">Sulfobacillus acidophilus</name>
    <dbReference type="NCBI Taxonomy" id="53633"/>
    <lineage>
        <taxon>Bacteria</taxon>
        <taxon>Bacillati</taxon>
        <taxon>Bacillota</taxon>
        <taxon>Clostridia</taxon>
        <taxon>Eubacteriales</taxon>
        <taxon>Clostridiales Family XVII. Incertae Sedis</taxon>
        <taxon>Sulfobacillus</taxon>
    </lineage>
</organism>
<evidence type="ECO:0000313" key="2">
    <source>
        <dbReference type="Proteomes" id="UP000241848"/>
    </source>
</evidence>
<proteinExistence type="predicted"/>
<sequence length="166" mass="18494">MARRATRVVPRQEYLNERCNEGLTHALALLESTAVKYPRDVAMVNVQELTSDALHAVYWEQLVPSAVRWQREVRRVFGTNEHSGSDGSKLGVRVPLLLIRFKEFDSALMAPYIDGHVRPRQIVTIPDVLHSLSDAEQRRLLTIQPGGSRSVAGSRVCILGSGIQAP</sequence>
<evidence type="ECO:0000313" key="1">
    <source>
        <dbReference type="EMBL" id="PSR23492.1"/>
    </source>
</evidence>
<gene>
    <name evidence="1" type="ORF">C7B45_02835</name>
</gene>
<protein>
    <submittedName>
        <fullName evidence="1">Uncharacterized protein</fullName>
    </submittedName>
</protein>
<reference evidence="1 2" key="1">
    <citation type="journal article" date="2014" name="BMC Genomics">
        <title>Comparison of environmental and isolate Sulfobacillus genomes reveals diverse carbon, sulfur, nitrogen, and hydrogen metabolisms.</title>
        <authorList>
            <person name="Justice N.B."/>
            <person name="Norman A."/>
            <person name="Brown C.T."/>
            <person name="Singh A."/>
            <person name="Thomas B.C."/>
            <person name="Banfield J.F."/>
        </authorList>
    </citation>
    <scope>NUCLEOTIDE SEQUENCE [LARGE SCALE GENOMIC DNA]</scope>
    <source>
        <strain evidence="1">AMDSBA3</strain>
    </source>
</reference>
<name>A0A2T2WMM8_9FIRM</name>
<dbReference type="AlphaFoldDB" id="A0A2T2WMM8"/>
<dbReference type="Proteomes" id="UP000241848">
    <property type="component" value="Unassembled WGS sequence"/>
</dbReference>
<dbReference type="EMBL" id="PXYV01000005">
    <property type="protein sequence ID" value="PSR23492.1"/>
    <property type="molecule type" value="Genomic_DNA"/>
</dbReference>
<comment type="caution">
    <text evidence="1">The sequence shown here is derived from an EMBL/GenBank/DDBJ whole genome shotgun (WGS) entry which is preliminary data.</text>
</comment>
<accession>A0A2T2WMM8</accession>